<dbReference type="PROSITE" id="PS51257">
    <property type="entry name" value="PROKAR_LIPOPROTEIN"/>
    <property type="match status" value="1"/>
</dbReference>
<keyword evidence="3" id="KW-1185">Reference proteome</keyword>
<reference evidence="2 3" key="1">
    <citation type="journal article" date="2016" name="Mol. Biol. Evol.">
        <title>Comparative Genomics of Early-Diverging Mushroom-Forming Fungi Provides Insights into the Origins of Lignocellulose Decay Capabilities.</title>
        <authorList>
            <person name="Nagy L.G."/>
            <person name="Riley R."/>
            <person name="Tritt A."/>
            <person name="Adam C."/>
            <person name="Daum C."/>
            <person name="Floudas D."/>
            <person name="Sun H."/>
            <person name="Yadav J.S."/>
            <person name="Pangilinan J."/>
            <person name="Larsson K.H."/>
            <person name="Matsuura K."/>
            <person name="Barry K."/>
            <person name="Labutti K."/>
            <person name="Kuo R."/>
            <person name="Ohm R.A."/>
            <person name="Bhattacharya S.S."/>
            <person name="Shirouzu T."/>
            <person name="Yoshinaga Y."/>
            <person name="Martin F.M."/>
            <person name="Grigoriev I.V."/>
            <person name="Hibbett D.S."/>
        </authorList>
    </citation>
    <scope>NUCLEOTIDE SEQUENCE [LARGE SCALE GENOMIC DNA]</scope>
    <source>
        <strain evidence="2 3">L-15889</strain>
    </source>
</reference>
<proteinExistence type="predicted"/>
<dbReference type="AlphaFoldDB" id="A0A165STZ4"/>
<dbReference type="OrthoDB" id="3163863at2759"/>
<dbReference type="Proteomes" id="UP000076727">
    <property type="component" value="Unassembled WGS sequence"/>
</dbReference>
<gene>
    <name evidence="2" type="ORF">DAEQUDRAFT_762782</name>
</gene>
<evidence type="ECO:0000313" key="3">
    <source>
        <dbReference type="Proteomes" id="UP000076727"/>
    </source>
</evidence>
<feature type="compositionally biased region" description="Polar residues" evidence="1">
    <location>
        <begin position="126"/>
        <end position="136"/>
    </location>
</feature>
<feature type="region of interest" description="Disordered" evidence="1">
    <location>
        <begin position="126"/>
        <end position="149"/>
    </location>
</feature>
<evidence type="ECO:0000256" key="1">
    <source>
        <dbReference type="SAM" id="MobiDB-lite"/>
    </source>
</evidence>
<organism evidence="2 3">
    <name type="scientific">Daedalea quercina L-15889</name>
    <dbReference type="NCBI Taxonomy" id="1314783"/>
    <lineage>
        <taxon>Eukaryota</taxon>
        <taxon>Fungi</taxon>
        <taxon>Dikarya</taxon>
        <taxon>Basidiomycota</taxon>
        <taxon>Agaricomycotina</taxon>
        <taxon>Agaricomycetes</taxon>
        <taxon>Polyporales</taxon>
        <taxon>Fomitopsis</taxon>
    </lineage>
</organism>
<accession>A0A165STZ4</accession>
<protein>
    <submittedName>
        <fullName evidence="2">Uncharacterized protein</fullName>
    </submittedName>
</protein>
<evidence type="ECO:0000313" key="2">
    <source>
        <dbReference type="EMBL" id="KZT72486.1"/>
    </source>
</evidence>
<sequence>MNPRAWSSSIAPVYAALGCTSAEWEETYNNILLDTDVLVEDVILNTIGPNGQYHRELVATEQKYRLDKLLEGMMKYAPTSAGKRYVAIAVHIAHGKGPEAVVKVAQVWMQSLFLRMTAFATLGTQEISSSSQTPTHDGTGAKIEPSARSEQRILREKLCCLRWPPSTADTGNSSDNVKTTVVRSHTYSITHDFTN</sequence>
<name>A0A165STZ4_9APHY</name>
<dbReference type="EMBL" id="KV429040">
    <property type="protein sequence ID" value="KZT72486.1"/>
    <property type="molecule type" value="Genomic_DNA"/>
</dbReference>